<evidence type="ECO:0000313" key="4">
    <source>
        <dbReference type="EMBL" id="SFZ74858.1"/>
    </source>
</evidence>
<keyword evidence="2" id="KW-0812">Transmembrane</keyword>
<gene>
    <name evidence="4" type="ORF">SAMN02746068_01391</name>
</gene>
<feature type="region of interest" description="Disordered" evidence="1">
    <location>
        <begin position="34"/>
        <end position="85"/>
    </location>
</feature>
<evidence type="ECO:0000259" key="3">
    <source>
        <dbReference type="SMART" id="SM00900"/>
    </source>
</evidence>
<reference evidence="4 5" key="1">
    <citation type="submission" date="2016-11" db="EMBL/GenBank/DDBJ databases">
        <authorList>
            <person name="Jaros S."/>
            <person name="Januszkiewicz K."/>
            <person name="Wedrychowicz H."/>
        </authorList>
    </citation>
    <scope>NUCLEOTIDE SEQUENCE [LARGE SCALE GENOMIC DNA]</scope>
    <source>
        <strain evidence="4 5">DSM 22330</strain>
    </source>
</reference>
<proteinExistence type="predicted"/>
<accession>A0A1K2HEW1</accession>
<dbReference type="GO" id="GO:0010181">
    <property type="term" value="F:FMN binding"/>
    <property type="evidence" value="ECO:0007669"/>
    <property type="project" value="InterPro"/>
</dbReference>
<keyword evidence="2" id="KW-0472">Membrane</keyword>
<dbReference type="Pfam" id="PF04205">
    <property type="entry name" value="FMN_bind"/>
    <property type="match status" value="1"/>
</dbReference>
<evidence type="ECO:0000256" key="1">
    <source>
        <dbReference type="SAM" id="MobiDB-lite"/>
    </source>
</evidence>
<dbReference type="EMBL" id="FPKS01000006">
    <property type="protein sequence ID" value="SFZ74858.1"/>
    <property type="molecule type" value="Genomic_DNA"/>
</dbReference>
<dbReference type="AlphaFoldDB" id="A0A1K2HEW1"/>
<dbReference type="GO" id="GO:0016020">
    <property type="term" value="C:membrane"/>
    <property type="evidence" value="ECO:0007669"/>
    <property type="project" value="InterPro"/>
</dbReference>
<sequence length="169" mass="17731">MIKKLIRRILLAIVALIAVIDGYLIFFKNSKQPTTASTVNSASSTTNKNDSEGAVGSGSTASSSSTQDTKSASSMADGTYTGASTQTEWGPVQVQITISSGKITNVDVLSYPDTEKKSIQINENALPTYKEEALTAQSSNIDQISGATETYKGFTGSLQDSITQSEAAS</sequence>
<dbReference type="Proteomes" id="UP000185655">
    <property type="component" value="Unassembled WGS sequence"/>
</dbReference>
<dbReference type="Gene3D" id="3.90.1010.20">
    <property type="match status" value="1"/>
</dbReference>
<evidence type="ECO:0000256" key="2">
    <source>
        <dbReference type="SAM" id="Phobius"/>
    </source>
</evidence>
<keyword evidence="2" id="KW-1133">Transmembrane helix</keyword>
<organism evidence="4 5">
    <name type="scientific">Pseudolactococcus chungangensis CAU 28 = DSM 22330</name>
    <dbReference type="NCBI Taxonomy" id="1122154"/>
    <lineage>
        <taxon>Bacteria</taxon>
        <taxon>Bacillati</taxon>
        <taxon>Bacillota</taxon>
        <taxon>Bacilli</taxon>
        <taxon>Lactobacillales</taxon>
        <taxon>Streptococcaceae</taxon>
        <taxon>Pseudolactococcus</taxon>
    </lineage>
</organism>
<dbReference type="RefSeq" id="WP_031366002.1">
    <property type="nucleotide sequence ID" value="NZ_FPKS01000006.1"/>
</dbReference>
<evidence type="ECO:0000313" key="5">
    <source>
        <dbReference type="Proteomes" id="UP000185655"/>
    </source>
</evidence>
<protein>
    <submittedName>
        <fullName evidence="4">FMN-binding domain-containing protein</fullName>
    </submittedName>
</protein>
<dbReference type="STRING" id="1122154.SAMN02746068_01391"/>
<feature type="transmembrane region" description="Helical" evidence="2">
    <location>
        <begin position="9"/>
        <end position="27"/>
    </location>
</feature>
<dbReference type="SMART" id="SM00900">
    <property type="entry name" value="FMN_bind"/>
    <property type="match status" value="1"/>
</dbReference>
<feature type="domain" description="FMN-binding" evidence="3">
    <location>
        <begin position="87"/>
        <end position="165"/>
    </location>
</feature>
<dbReference type="OrthoDB" id="8099475at2"/>
<dbReference type="InterPro" id="IPR007329">
    <property type="entry name" value="FMN-bd"/>
</dbReference>
<name>A0A1K2HEW1_9LACT</name>
<feature type="compositionally biased region" description="Low complexity" evidence="1">
    <location>
        <begin position="34"/>
        <end position="74"/>
    </location>
</feature>